<keyword evidence="2" id="KW-1185">Reference proteome</keyword>
<accession>A0A2H3JQK7</accession>
<sequence>MAPINFHIPLGKLRQVQSRIQESVGNSNLRLSVHDCLIAHVVTILNRCLSTPIRFVTHAASYRTVDAPFVESHEAGNAIHIIPTSLNERDAQNVEGIAVALRRSILKWRDPDLLARWLAVASHSMLEAANSDRSMFFAATSGLLSVNSQVS</sequence>
<dbReference type="InterPro" id="IPR023213">
    <property type="entry name" value="CAT-like_dom_sf"/>
</dbReference>
<proteinExistence type="predicted"/>
<dbReference type="OMA" id="RYANINQ"/>
<name>A0A2H3JQK7_WOLCO</name>
<dbReference type="Gene3D" id="3.30.559.10">
    <property type="entry name" value="Chloramphenicol acetyltransferase-like domain"/>
    <property type="match status" value="1"/>
</dbReference>
<organism evidence="1 2">
    <name type="scientific">Wolfiporia cocos (strain MD-104)</name>
    <name type="common">Brown rot fungus</name>
    <dbReference type="NCBI Taxonomy" id="742152"/>
    <lineage>
        <taxon>Eukaryota</taxon>
        <taxon>Fungi</taxon>
        <taxon>Dikarya</taxon>
        <taxon>Basidiomycota</taxon>
        <taxon>Agaricomycotina</taxon>
        <taxon>Agaricomycetes</taxon>
        <taxon>Polyporales</taxon>
        <taxon>Phaeolaceae</taxon>
        <taxon>Wolfiporia</taxon>
    </lineage>
</organism>
<reference evidence="1 2" key="1">
    <citation type="journal article" date="2012" name="Science">
        <title>The Paleozoic origin of enzymatic lignin decomposition reconstructed from 31 fungal genomes.</title>
        <authorList>
            <person name="Floudas D."/>
            <person name="Binder M."/>
            <person name="Riley R."/>
            <person name="Barry K."/>
            <person name="Blanchette R.A."/>
            <person name="Henrissat B."/>
            <person name="Martinez A.T."/>
            <person name="Otillar R."/>
            <person name="Spatafora J.W."/>
            <person name="Yadav J.S."/>
            <person name="Aerts A."/>
            <person name="Benoit I."/>
            <person name="Boyd A."/>
            <person name="Carlson A."/>
            <person name="Copeland A."/>
            <person name="Coutinho P.M."/>
            <person name="de Vries R.P."/>
            <person name="Ferreira P."/>
            <person name="Findley K."/>
            <person name="Foster B."/>
            <person name="Gaskell J."/>
            <person name="Glotzer D."/>
            <person name="Gorecki P."/>
            <person name="Heitman J."/>
            <person name="Hesse C."/>
            <person name="Hori C."/>
            <person name="Igarashi K."/>
            <person name="Jurgens J.A."/>
            <person name="Kallen N."/>
            <person name="Kersten P."/>
            <person name="Kohler A."/>
            <person name="Kuees U."/>
            <person name="Kumar T.K.A."/>
            <person name="Kuo A."/>
            <person name="LaButti K."/>
            <person name="Larrondo L.F."/>
            <person name="Lindquist E."/>
            <person name="Ling A."/>
            <person name="Lombard V."/>
            <person name="Lucas S."/>
            <person name="Lundell T."/>
            <person name="Martin R."/>
            <person name="McLaughlin D.J."/>
            <person name="Morgenstern I."/>
            <person name="Morin E."/>
            <person name="Murat C."/>
            <person name="Nagy L.G."/>
            <person name="Nolan M."/>
            <person name="Ohm R.A."/>
            <person name="Patyshakuliyeva A."/>
            <person name="Rokas A."/>
            <person name="Ruiz-Duenas F.J."/>
            <person name="Sabat G."/>
            <person name="Salamov A."/>
            <person name="Samejima M."/>
            <person name="Schmutz J."/>
            <person name="Slot J.C."/>
            <person name="St John F."/>
            <person name="Stenlid J."/>
            <person name="Sun H."/>
            <person name="Sun S."/>
            <person name="Syed K."/>
            <person name="Tsang A."/>
            <person name="Wiebenga A."/>
            <person name="Young D."/>
            <person name="Pisabarro A."/>
            <person name="Eastwood D.C."/>
            <person name="Martin F."/>
            <person name="Cullen D."/>
            <person name="Grigoriev I.V."/>
            <person name="Hibbett D.S."/>
        </authorList>
    </citation>
    <scope>NUCLEOTIDE SEQUENCE [LARGE SCALE GENOMIC DNA]</scope>
    <source>
        <strain evidence="1 2">MD-104</strain>
    </source>
</reference>
<protein>
    <submittedName>
        <fullName evidence="1">Uncharacterized protein</fullName>
    </submittedName>
</protein>
<dbReference type="Proteomes" id="UP000218811">
    <property type="component" value="Unassembled WGS sequence"/>
</dbReference>
<dbReference type="OrthoDB" id="1862401at2759"/>
<dbReference type="AlphaFoldDB" id="A0A2H3JQK7"/>
<evidence type="ECO:0000313" key="1">
    <source>
        <dbReference type="EMBL" id="PCH38297.1"/>
    </source>
</evidence>
<evidence type="ECO:0000313" key="2">
    <source>
        <dbReference type="Proteomes" id="UP000218811"/>
    </source>
</evidence>
<dbReference type="EMBL" id="KB467942">
    <property type="protein sequence ID" value="PCH38297.1"/>
    <property type="molecule type" value="Genomic_DNA"/>
</dbReference>
<gene>
    <name evidence="1" type="ORF">WOLCODRAFT_66225</name>
</gene>